<comment type="similarity">
    <text evidence="1 3">Belongs to the DapA family.</text>
</comment>
<dbReference type="SMART" id="SM01130">
    <property type="entry name" value="DHDPS"/>
    <property type="match status" value="1"/>
</dbReference>
<dbReference type="EMBL" id="BOML01000012">
    <property type="protein sequence ID" value="GID99949.1"/>
    <property type="molecule type" value="Genomic_DNA"/>
</dbReference>
<dbReference type="PANTHER" id="PTHR12128">
    <property type="entry name" value="DIHYDRODIPICOLINATE SYNTHASE"/>
    <property type="match status" value="1"/>
</dbReference>
<dbReference type="InterPro" id="IPR002220">
    <property type="entry name" value="DapA-like"/>
</dbReference>
<dbReference type="Proteomes" id="UP000637628">
    <property type="component" value="Unassembled WGS sequence"/>
</dbReference>
<dbReference type="PIRSF" id="PIRSF001365">
    <property type="entry name" value="DHDPS"/>
    <property type="match status" value="1"/>
</dbReference>
<reference evidence="4 5" key="1">
    <citation type="submission" date="2021-01" db="EMBL/GenBank/DDBJ databases">
        <title>Whole genome shotgun sequence of Actinoplanes durhamensis NBRC 14914.</title>
        <authorList>
            <person name="Komaki H."/>
            <person name="Tamura T."/>
        </authorList>
    </citation>
    <scope>NUCLEOTIDE SEQUENCE [LARGE SCALE GENOMIC DNA]</scope>
    <source>
        <strain evidence="4 5">NBRC 14914</strain>
    </source>
</reference>
<accession>A0ABQ3YR03</accession>
<evidence type="ECO:0000256" key="2">
    <source>
        <dbReference type="ARBA" id="ARBA00023239"/>
    </source>
</evidence>
<dbReference type="PRINTS" id="PR00146">
    <property type="entry name" value="DHPICSNTHASE"/>
</dbReference>
<keyword evidence="2 3" id="KW-0456">Lyase</keyword>
<gene>
    <name evidence="4" type="primary">dapA</name>
    <name evidence="4" type="ORF">Adu01nite_13000</name>
</gene>
<evidence type="ECO:0000256" key="1">
    <source>
        <dbReference type="ARBA" id="ARBA00007592"/>
    </source>
</evidence>
<dbReference type="Gene3D" id="3.20.20.70">
    <property type="entry name" value="Aldolase class I"/>
    <property type="match status" value="1"/>
</dbReference>
<dbReference type="SUPFAM" id="SSF51569">
    <property type="entry name" value="Aldolase"/>
    <property type="match status" value="1"/>
</dbReference>
<keyword evidence="5" id="KW-1185">Reference proteome</keyword>
<comment type="caution">
    <text evidence="4">The sequence shown here is derived from an EMBL/GenBank/DDBJ whole genome shotgun (WGS) entry which is preliminary data.</text>
</comment>
<dbReference type="InterPro" id="IPR013785">
    <property type="entry name" value="Aldolase_TIM"/>
</dbReference>
<organism evidence="4 5">
    <name type="scientific">Paractinoplanes durhamensis</name>
    <dbReference type="NCBI Taxonomy" id="113563"/>
    <lineage>
        <taxon>Bacteria</taxon>
        <taxon>Bacillati</taxon>
        <taxon>Actinomycetota</taxon>
        <taxon>Actinomycetes</taxon>
        <taxon>Micromonosporales</taxon>
        <taxon>Micromonosporaceae</taxon>
        <taxon>Paractinoplanes</taxon>
    </lineage>
</organism>
<dbReference type="PANTHER" id="PTHR12128:SF66">
    <property type="entry name" value="4-HYDROXY-2-OXOGLUTARATE ALDOLASE, MITOCHONDRIAL"/>
    <property type="match status" value="1"/>
</dbReference>
<protein>
    <submittedName>
        <fullName evidence="4">4-hydroxy-tetrahydrodipicolinate synthase</fullName>
    </submittedName>
</protein>
<evidence type="ECO:0000313" key="5">
    <source>
        <dbReference type="Proteomes" id="UP000637628"/>
    </source>
</evidence>
<sequence>MGRMLPTGLHVPMITPFDEAGAVAWPALEALARDVLREGATGLVALGTTGEPGSLTADERRDVLDLLAAVCREHGAPLTVGANTADDLRILADRPAVAAALSLVPPFLRPGEEGVLAHLTALAAASPVPLIVYHVPYRTAQPLTARALTRIAAVEGVAGLKLATGSIDPDVIALMSAPPAGFGVFGGDDIVISPLLALGAEGGILASAHVATSDFATLIKAWRQGDVATARPLGHRLARLSAALFAEPNPTVIKAVLHAQNRIPTPDVRLPLMPAAKESTADALRLLSEIHQPGVQPPASL</sequence>
<proteinExistence type="inferred from homology"/>
<evidence type="ECO:0000313" key="4">
    <source>
        <dbReference type="EMBL" id="GID99949.1"/>
    </source>
</evidence>
<evidence type="ECO:0000256" key="3">
    <source>
        <dbReference type="PIRNR" id="PIRNR001365"/>
    </source>
</evidence>
<name>A0ABQ3YR03_9ACTN</name>
<dbReference type="Pfam" id="PF00701">
    <property type="entry name" value="DHDPS"/>
    <property type="match status" value="1"/>
</dbReference>